<sequence length="429" mass="46707">MSEAPYILYLDTRALAGERIAEIAAGHELGYNVLVATPTPEPFRSMGCAGVIVTRLGDYDAAQDAILRYLDEQRITLSGVVAWKDLEVELASRLSQRLGLVGSSAEAAANVRDKARTRRCLDAVANANPRYAVVSDEQAFLEGLQHVGLPALLKPAGNSGSRGIFMLEQGCDALAIYREFRAYNTPDKGEMYALYGQHALLEEQLVGSEHSISGLVADGRVVINAIIDKQFDRSIPIQYENITPSRLDAALQDRICDLVRRAVTATGIDWCGFHVDLMVTAQGPKILEIGGRLGGEFINSHLIPNSVLGFSPYQAVLQLACGVIPDGCADRIGSATCRAGQRVIMPPRTGQVTRVEGFERLWRHGETRFLQVVAGVGAQMARPAERFKAYEIAYVIAQCALQDDICDVLERLAEEVVVEVANDQGARHD</sequence>
<dbReference type="Pfam" id="PF13535">
    <property type="entry name" value="ATP-grasp_4"/>
    <property type="match status" value="1"/>
</dbReference>
<proteinExistence type="predicted"/>
<dbReference type="PANTHER" id="PTHR43585:SF2">
    <property type="entry name" value="ATP-GRASP ENZYME FSQD"/>
    <property type="match status" value="1"/>
</dbReference>
<dbReference type="PROSITE" id="PS50975">
    <property type="entry name" value="ATP_GRASP"/>
    <property type="match status" value="1"/>
</dbReference>
<dbReference type="KEGG" id="pxn:HU772_013780"/>
<dbReference type="Gene3D" id="3.30.470.20">
    <property type="entry name" value="ATP-grasp fold, B domain"/>
    <property type="match status" value="1"/>
</dbReference>
<keyword evidence="2 4" id="KW-0547">Nucleotide-binding</keyword>
<dbReference type="GO" id="GO:0005524">
    <property type="term" value="F:ATP binding"/>
    <property type="evidence" value="ECO:0007669"/>
    <property type="project" value="UniProtKB-UniRule"/>
</dbReference>
<evidence type="ECO:0000256" key="4">
    <source>
        <dbReference type="PROSITE-ProRule" id="PRU00409"/>
    </source>
</evidence>
<dbReference type="Proteomes" id="UP000633418">
    <property type="component" value="Chromosome"/>
</dbReference>
<feature type="domain" description="ATP-grasp" evidence="5">
    <location>
        <begin position="118"/>
        <end position="321"/>
    </location>
</feature>
<evidence type="ECO:0000256" key="3">
    <source>
        <dbReference type="ARBA" id="ARBA00022840"/>
    </source>
</evidence>
<keyword evidence="1" id="KW-0436">Ligase</keyword>
<evidence type="ECO:0000256" key="1">
    <source>
        <dbReference type="ARBA" id="ARBA00022598"/>
    </source>
</evidence>
<evidence type="ECO:0000313" key="6">
    <source>
        <dbReference type="EMBL" id="QXI36425.1"/>
    </source>
</evidence>
<dbReference type="RefSeq" id="WP_186655067.1">
    <property type="nucleotide sequence ID" value="NZ_CP077095.1"/>
</dbReference>
<evidence type="ECO:0000313" key="7">
    <source>
        <dbReference type="Proteomes" id="UP000633418"/>
    </source>
</evidence>
<gene>
    <name evidence="6" type="ORF">HU772_013780</name>
</gene>
<dbReference type="GO" id="GO:0046872">
    <property type="term" value="F:metal ion binding"/>
    <property type="evidence" value="ECO:0007669"/>
    <property type="project" value="InterPro"/>
</dbReference>
<dbReference type="EMBL" id="CP077095">
    <property type="protein sequence ID" value="QXI36425.1"/>
    <property type="molecule type" value="Genomic_DNA"/>
</dbReference>
<evidence type="ECO:0000259" key="5">
    <source>
        <dbReference type="PROSITE" id="PS50975"/>
    </source>
</evidence>
<keyword evidence="3 4" id="KW-0067">ATP-binding</keyword>
<dbReference type="AlphaFoldDB" id="A0A9E6PTJ6"/>
<evidence type="ECO:0000256" key="2">
    <source>
        <dbReference type="ARBA" id="ARBA00022741"/>
    </source>
</evidence>
<dbReference type="InterPro" id="IPR052032">
    <property type="entry name" value="ATP-dep_AA_Ligase"/>
</dbReference>
<dbReference type="InterPro" id="IPR011761">
    <property type="entry name" value="ATP-grasp"/>
</dbReference>
<dbReference type="PANTHER" id="PTHR43585">
    <property type="entry name" value="FUMIPYRROLE BIOSYNTHESIS PROTEIN C"/>
    <property type="match status" value="1"/>
</dbReference>
<dbReference type="SUPFAM" id="SSF56059">
    <property type="entry name" value="Glutathione synthetase ATP-binding domain-like"/>
    <property type="match status" value="1"/>
</dbReference>
<dbReference type="GO" id="GO:0016874">
    <property type="term" value="F:ligase activity"/>
    <property type="evidence" value="ECO:0007669"/>
    <property type="project" value="UniProtKB-KW"/>
</dbReference>
<reference evidence="6 7" key="2">
    <citation type="journal article" date="2021" name="Microorganisms">
        <title>The Ever-Expanding Pseudomonas Genus: Description of 43 New Species and Partition of the Pseudomonas putida Group.</title>
        <authorList>
            <person name="Girard L."/>
            <person name="Lood C."/>
            <person name="Hofte M."/>
            <person name="Vandamme P."/>
            <person name="Rokni-Zadeh H."/>
            <person name="van Noort V."/>
            <person name="Lavigne R."/>
            <person name="De Mot R."/>
        </authorList>
    </citation>
    <scope>NUCLEOTIDE SEQUENCE [LARGE SCALE GENOMIC DNA]</scope>
    <source>
        <strain evidence="6 7">RW9S1A</strain>
    </source>
</reference>
<accession>A0A9E6PTJ6</accession>
<keyword evidence="7" id="KW-1185">Reference proteome</keyword>
<name>A0A9E6PTJ6_9PSED</name>
<organism evidence="6 7">
    <name type="scientific">Pseudomonas xantholysinigenes</name>
    <dbReference type="NCBI Taxonomy" id="2745490"/>
    <lineage>
        <taxon>Bacteria</taxon>
        <taxon>Pseudomonadati</taxon>
        <taxon>Pseudomonadota</taxon>
        <taxon>Gammaproteobacteria</taxon>
        <taxon>Pseudomonadales</taxon>
        <taxon>Pseudomonadaceae</taxon>
        <taxon>Pseudomonas</taxon>
    </lineage>
</organism>
<reference evidence="6 7" key="1">
    <citation type="journal article" date="2020" name="Microorganisms">
        <title>Reliable Identification of Environmental Pseudomonas Isolates Using the rpoD Gene.</title>
        <authorList>
            <consortium name="The Broad Institute Genome Sequencing Platform"/>
            <person name="Girard L."/>
            <person name="Lood C."/>
            <person name="Rokni-Zadeh H."/>
            <person name="van Noort V."/>
            <person name="Lavigne R."/>
            <person name="De Mot R."/>
        </authorList>
    </citation>
    <scope>NUCLEOTIDE SEQUENCE [LARGE SCALE GENOMIC DNA]</scope>
    <source>
        <strain evidence="6 7">RW9S1A</strain>
    </source>
</reference>
<protein>
    <submittedName>
        <fullName evidence="6">ATP-grasp domain-containing protein</fullName>
    </submittedName>
</protein>